<evidence type="ECO:0000259" key="2">
    <source>
        <dbReference type="Pfam" id="PF01425"/>
    </source>
</evidence>
<evidence type="ECO:0000313" key="4">
    <source>
        <dbReference type="Proteomes" id="UP001174909"/>
    </source>
</evidence>
<organism evidence="3 4">
    <name type="scientific">Geodia barretti</name>
    <name type="common">Barrett's horny sponge</name>
    <dbReference type="NCBI Taxonomy" id="519541"/>
    <lineage>
        <taxon>Eukaryota</taxon>
        <taxon>Metazoa</taxon>
        <taxon>Porifera</taxon>
        <taxon>Demospongiae</taxon>
        <taxon>Heteroscleromorpha</taxon>
        <taxon>Tetractinellida</taxon>
        <taxon>Astrophorina</taxon>
        <taxon>Geodiidae</taxon>
        <taxon>Geodia</taxon>
    </lineage>
</organism>
<sequence>MGAGDLDLCYMSAIEALAAFKARTLSPVELMKAVIARCEAVNPALNLVTHSYFDRALEQAKAAEARYGKTDGRLRALEGLPFASKDYHAIKGEITTIGSKIMEHNRPDHTYPVTERLMRAGAILHIRTTTPEFGYAGTSHSPLWGVSRNPWNPEYTPGGSSGGSGGAVAAGMTTIADGGDGGGSIRIPASVNGLFGFKPPYGRNPNDIDGPHAFLVQIGVLTRTVAESALLQNIVSGPHKADIASLRTRIRLPLTYEGIEGWRIAYSPDLGYVQVDPEVQENTRKAVQVMFASGLQDFLPEWRYEMDPRVVDLVERGSRVSAVEFERVSRTRGWMYQKLAPILEDYDVMICPTLAVPAVKADHTNMDPGFTINGKSVEPHMGWLLTYPFNMMNQCPVASVPTGFAKSGVPTGLQIVGRTYDDARVFRAAAAFETATNWSRHRPSL</sequence>
<comment type="caution">
    <text evidence="3">The sequence shown here is derived from an EMBL/GenBank/DDBJ whole genome shotgun (WGS) entry which is preliminary data.</text>
</comment>
<name>A0AA35XJX2_GEOBA</name>
<dbReference type="InterPro" id="IPR000120">
    <property type="entry name" value="Amidase"/>
</dbReference>
<gene>
    <name evidence="3" type="ORF">GBAR_LOCUS30201</name>
</gene>
<dbReference type="Proteomes" id="UP001174909">
    <property type="component" value="Unassembled WGS sequence"/>
</dbReference>
<dbReference type="PANTHER" id="PTHR11895:SF7">
    <property type="entry name" value="GLUTAMYL-TRNA(GLN) AMIDOTRANSFERASE SUBUNIT A, MITOCHONDRIAL"/>
    <property type="match status" value="1"/>
</dbReference>
<evidence type="ECO:0000256" key="1">
    <source>
        <dbReference type="ARBA" id="ARBA00009199"/>
    </source>
</evidence>
<dbReference type="Pfam" id="PF01425">
    <property type="entry name" value="Amidase"/>
    <property type="match status" value="2"/>
</dbReference>
<feature type="domain" description="Amidase" evidence="2">
    <location>
        <begin position="325"/>
        <end position="425"/>
    </location>
</feature>
<protein>
    <submittedName>
        <fullName evidence="3">Amidase AF_1954</fullName>
    </submittedName>
</protein>
<dbReference type="PANTHER" id="PTHR11895">
    <property type="entry name" value="TRANSAMIDASE"/>
    <property type="match status" value="1"/>
</dbReference>
<dbReference type="InterPro" id="IPR020556">
    <property type="entry name" value="Amidase_CS"/>
</dbReference>
<comment type="similarity">
    <text evidence="1">Belongs to the amidase family.</text>
</comment>
<accession>A0AA35XJX2</accession>
<dbReference type="PROSITE" id="PS00571">
    <property type="entry name" value="AMIDASES"/>
    <property type="match status" value="1"/>
</dbReference>
<dbReference type="AlphaFoldDB" id="A0AA35XJX2"/>
<evidence type="ECO:0000313" key="3">
    <source>
        <dbReference type="EMBL" id="CAI8055286.1"/>
    </source>
</evidence>
<proteinExistence type="inferred from homology"/>
<dbReference type="EMBL" id="CASHTH010004267">
    <property type="protein sequence ID" value="CAI8055286.1"/>
    <property type="molecule type" value="Genomic_DNA"/>
</dbReference>
<dbReference type="InterPro" id="IPR036928">
    <property type="entry name" value="AS_sf"/>
</dbReference>
<reference evidence="3" key="1">
    <citation type="submission" date="2023-03" db="EMBL/GenBank/DDBJ databases">
        <authorList>
            <person name="Steffen K."/>
            <person name="Cardenas P."/>
        </authorList>
    </citation>
    <scope>NUCLEOTIDE SEQUENCE</scope>
</reference>
<dbReference type="SUPFAM" id="SSF75304">
    <property type="entry name" value="Amidase signature (AS) enzymes"/>
    <property type="match status" value="1"/>
</dbReference>
<dbReference type="Gene3D" id="3.90.1300.10">
    <property type="entry name" value="Amidase signature (AS) domain"/>
    <property type="match status" value="1"/>
</dbReference>
<dbReference type="GO" id="GO:0003824">
    <property type="term" value="F:catalytic activity"/>
    <property type="evidence" value="ECO:0007669"/>
    <property type="project" value="InterPro"/>
</dbReference>
<dbReference type="InterPro" id="IPR023631">
    <property type="entry name" value="Amidase_dom"/>
</dbReference>
<keyword evidence="4" id="KW-1185">Reference proteome</keyword>
<feature type="domain" description="Amidase" evidence="2">
    <location>
        <begin position="29"/>
        <end position="295"/>
    </location>
</feature>